<keyword evidence="9" id="KW-1185">Reference proteome</keyword>
<proteinExistence type="inferred from homology"/>
<name>A0A8D2B3X5_SCIVU</name>
<evidence type="ECO:0000256" key="7">
    <source>
        <dbReference type="ARBA" id="ARBA00045746"/>
    </source>
</evidence>
<comment type="subunit">
    <text evidence="2">Component of the 40S small ribosomal subunit.</text>
</comment>
<dbReference type="GO" id="GO:0003735">
    <property type="term" value="F:structural constituent of ribosome"/>
    <property type="evidence" value="ECO:0007669"/>
    <property type="project" value="InterPro"/>
</dbReference>
<dbReference type="GO" id="GO:0008270">
    <property type="term" value="F:zinc ion binding"/>
    <property type="evidence" value="ECO:0007669"/>
    <property type="project" value="InterPro"/>
</dbReference>
<dbReference type="GO" id="GO:0022627">
    <property type="term" value="C:cytosolic small ribosomal subunit"/>
    <property type="evidence" value="ECO:0007669"/>
    <property type="project" value="TreeGrafter"/>
</dbReference>
<evidence type="ECO:0000256" key="3">
    <source>
        <dbReference type="ARBA" id="ARBA00022980"/>
    </source>
</evidence>
<dbReference type="FunFam" id="4.10.830.10:FF:000002">
    <property type="entry name" value="40S ribosomal protein S29"/>
    <property type="match status" value="1"/>
</dbReference>
<sequence length="83" mass="10094">MGHQQLYWSHVRKSSQGSHFCRIYSNLHGLIWKYGLSLCRQHFCQYVKDVDFIKGKRRKEVNENLEWSFYFWCPSDVSFPVFL</sequence>
<evidence type="ECO:0000256" key="1">
    <source>
        <dbReference type="ARBA" id="ARBA00009083"/>
    </source>
</evidence>
<comment type="similarity">
    <text evidence="1">Belongs to the universal ribosomal protein uS14 family.</text>
</comment>
<dbReference type="GeneTree" id="ENSGT00940000154720"/>
<evidence type="ECO:0000313" key="9">
    <source>
        <dbReference type="Proteomes" id="UP000694564"/>
    </source>
</evidence>
<dbReference type="InterPro" id="IPR039744">
    <property type="entry name" value="RIbosomal_uS14_euk_arc"/>
</dbReference>
<dbReference type="AlphaFoldDB" id="A0A8D2B3X5"/>
<dbReference type="OrthoDB" id="9756840at2759"/>
<evidence type="ECO:0000256" key="4">
    <source>
        <dbReference type="ARBA" id="ARBA00023274"/>
    </source>
</evidence>
<reference evidence="8" key="1">
    <citation type="submission" date="2025-08" db="UniProtKB">
        <authorList>
            <consortium name="Ensembl"/>
        </authorList>
    </citation>
    <scope>IDENTIFICATION</scope>
</reference>
<reference evidence="8" key="2">
    <citation type="submission" date="2025-09" db="UniProtKB">
        <authorList>
            <consortium name="Ensembl"/>
        </authorList>
    </citation>
    <scope>IDENTIFICATION</scope>
</reference>
<organism evidence="8 9">
    <name type="scientific">Sciurus vulgaris</name>
    <name type="common">Eurasian red squirrel</name>
    <dbReference type="NCBI Taxonomy" id="55149"/>
    <lineage>
        <taxon>Eukaryota</taxon>
        <taxon>Metazoa</taxon>
        <taxon>Chordata</taxon>
        <taxon>Craniata</taxon>
        <taxon>Vertebrata</taxon>
        <taxon>Euteleostomi</taxon>
        <taxon>Mammalia</taxon>
        <taxon>Eutheria</taxon>
        <taxon>Euarchontoglires</taxon>
        <taxon>Glires</taxon>
        <taxon>Rodentia</taxon>
        <taxon>Sciuromorpha</taxon>
        <taxon>Sciuridae</taxon>
        <taxon>Sciurinae</taxon>
        <taxon>Sciurini</taxon>
        <taxon>Sciurus</taxon>
    </lineage>
</organism>
<evidence type="ECO:0000256" key="6">
    <source>
        <dbReference type="ARBA" id="ARBA00035455"/>
    </source>
</evidence>
<dbReference type="GO" id="GO:0002181">
    <property type="term" value="P:cytoplasmic translation"/>
    <property type="evidence" value="ECO:0007669"/>
    <property type="project" value="TreeGrafter"/>
</dbReference>
<comment type="function">
    <text evidence="7">Component of the small ribosomal subunit. The ribosome is a large ribonucleoprotein complex responsible for the synthesis of proteins in the cell.</text>
</comment>
<dbReference type="Proteomes" id="UP000694564">
    <property type="component" value="Chromosome 9"/>
</dbReference>
<accession>A0A8D2B3X5</accession>
<dbReference type="Ensembl" id="ENSSVLT00005011804.1">
    <property type="protein sequence ID" value="ENSSVLP00005010667.1"/>
    <property type="gene ID" value="ENSSVLG00005008499.1"/>
</dbReference>
<protein>
    <recommendedName>
        <fullName evidence="5">Small ribosomal subunit protein uS14</fullName>
    </recommendedName>
    <alternativeName>
        <fullName evidence="6">40S ribosomal protein S29</fullName>
    </alternativeName>
</protein>
<keyword evidence="4" id="KW-0687">Ribonucleoprotein</keyword>
<keyword evidence="3" id="KW-0689">Ribosomal protein</keyword>
<evidence type="ECO:0000256" key="2">
    <source>
        <dbReference type="ARBA" id="ARBA00011542"/>
    </source>
</evidence>
<dbReference type="Gene3D" id="4.10.830.10">
    <property type="entry name" value="30s Ribosomal Protein S14, Chain N"/>
    <property type="match status" value="1"/>
</dbReference>
<dbReference type="PANTHER" id="PTHR12010:SF2">
    <property type="entry name" value="40S RIBOSOMAL PROTEIN S29"/>
    <property type="match status" value="1"/>
</dbReference>
<dbReference type="InterPro" id="IPR043140">
    <property type="entry name" value="Ribosomal_uS14_sf"/>
</dbReference>
<dbReference type="PANTHER" id="PTHR12010">
    <property type="entry name" value="40S RIBOSOMAL PROTEIN S29"/>
    <property type="match status" value="1"/>
</dbReference>
<evidence type="ECO:0000256" key="5">
    <source>
        <dbReference type="ARBA" id="ARBA00035167"/>
    </source>
</evidence>
<evidence type="ECO:0000313" key="8">
    <source>
        <dbReference type="Ensembl" id="ENSSVLP00005010667.1"/>
    </source>
</evidence>